<proteinExistence type="predicted"/>
<evidence type="ECO:0000313" key="1">
    <source>
        <dbReference type="EMBL" id="MBV7268357.1"/>
    </source>
</evidence>
<accession>A0A9X1JR87</accession>
<comment type="caution">
    <text evidence="1">The sequence shown here is derived from an EMBL/GenBank/DDBJ whole genome shotgun (WGS) entry which is preliminary data.</text>
</comment>
<keyword evidence="2" id="KW-1185">Reference proteome</keyword>
<dbReference type="Proteomes" id="UP001138894">
    <property type="component" value="Unassembled WGS sequence"/>
</dbReference>
<reference evidence="1" key="1">
    <citation type="submission" date="2021-04" db="EMBL/GenBank/DDBJ databases">
        <authorList>
            <person name="Pira H."/>
            <person name="Risdian C."/>
            <person name="Wink J."/>
        </authorList>
    </citation>
    <scope>NUCLEOTIDE SEQUENCE</scope>
    <source>
        <strain evidence="1">WHY3</strain>
    </source>
</reference>
<dbReference type="RefSeq" id="WP_218544912.1">
    <property type="nucleotide sequence ID" value="NZ_JAGSPD010000003.1"/>
</dbReference>
<protein>
    <submittedName>
        <fullName evidence="1">Uncharacterized protein</fullName>
    </submittedName>
</protein>
<dbReference type="EMBL" id="JAGSPD010000003">
    <property type="protein sequence ID" value="MBV7268357.1"/>
    <property type="molecule type" value="Genomic_DNA"/>
</dbReference>
<sequence>MSNIYNLDISRLIKLSLPTFLRGVKVLAWLNAVCAPIKERYISFVAYKDDAIYRVSHNGSITLLQKVLNDGFDNEERRIYIRNVEKTDIDRFYPWAAEKEFGFYTQGNVQKGFYYVFGNIAHSADFTVHIPIEYQPVNANELQAYLIKVGAVINYYKLYAKKYRIEWIN</sequence>
<name>A0A9X1JR87_9FLAO</name>
<dbReference type="AlphaFoldDB" id="A0A9X1JR87"/>
<evidence type="ECO:0000313" key="2">
    <source>
        <dbReference type="Proteomes" id="UP001138894"/>
    </source>
</evidence>
<gene>
    <name evidence="1" type="ORF">KCG49_04010</name>
</gene>
<organism evidence="1 2">
    <name type="scientific">Winogradskyella luteola</name>
    <dbReference type="NCBI Taxonomy" id="2828330"/>
    <lineage>
        <taxon>Bacteria</taxon>
        <taxon>Pseudomonadati</taxon>
        <taxon>Bacteroidota</taxon>
        <taxon>Flavobacteriia</taxon>
        <taxon>Flavobacteriales</taxon>
        <taxon>Flavobacteriaceae</taxon>
        <taxon>Winogradskyella</taxon>
    </lineage>
</organism>